<feature type="domain" description="ABC transmembrane type-2" evidence="4">
    <location>
        <begin position="35"/>
        <end position="258"/>
    </location>
</feature>
<protein>
    <submittedName>
        <fullName evidence="5">ABC transporter permease</fullName>
    </submittedName>
</protein>
<keyword evidence="2" id="KW-0813">Transport</keyword>
<evidence type="ECO:0000313" key="5">
    <source>
        <dbReference type="EMBL" id="RIM97063.1"/>
    </source>
</evidence>
<evidence type="ECO:0000256" key="2">
    <source>
        <dbReference type="ARBA" id="ARBA00022448"/>
    </source>
</evidence>
<dbReference type="AlphaFoldDB" id="A0A418IC64"/>
<keyword evidence="6" id="KW-1185">Reference proteome</keyword>
<feature type="transmembrane region" description="Helical" evidence="3">
    <location>
        <begin position="41"/>
        <end position="59"/>
    </location>
</feature>
<proteinExistence type="inferred from homology"/>
<dbReference type="RefSeq" id="WP_119586333.1">
    <property type="nucleotide sequence ID" value="NZ_JAWVBH010000001.1"/>
</dbReference>
<reference evidence="5 6" key="1">
    <citation type="journal article" date="2016" name="Front. Microbiol.">
        <title>Comprehensive Phylogenetic Analysis of Bovine Non-aureus Staphylococci Species Based on Whole-Genome Sequencing.</title>
        <authorList>
            <person name="Naushad S."/>
            <person name="Barkema H.W."/>
            <person name="Luby C."/>
            <person name="Condas L.A."/>
            <person name="Nobrega D.B."/>
            <person name="Carson D.A."/>
            <person name="De Buck J."/>
        </authorList>
    </citation>
    <scope>NUCLEOTIDE SEQUENCE [LARGE SCALE GENOMIC DNA]</scope>
    <source>
        <strain evidence="5 6">SNUC 4554</strain>
    </source>
</reference>
<accession>A0A418IC64</accession>
<feature type="transmembrane region" description="Helical" evidence="3">
    <location>
        <begin position="237"/>
        <end position="256"/>
    </location>
</feature>
<dbReference type="EMBL" id="QXUF01000135">
    <property type="protein sequence ID" value="RIM97063.1"/>
    <property type="molecule type" value="Genomic_DNA"/>
</dbReference>
<dbReference type="PROSITE" id="PS51012">
    <property type="entry name" value="ABC_TM2"/>
    <property type="match status" value="1"/>
</dbReference>
<feature type="transmembrane region" description="Helical" evidence="3">
    <location>
        <begin position="71"/>
        <end position="89"/>
    </location>
</feature>
<feature type="transmembrane region" description="Helical" evidence="3">
    <location>
        <begin position="149"/>
        <end position="174"/>
    </location>
</feature>
<dbReference type="Proteomes" id="UP000286317">
    <property type="component" value="Unassembled WGS sequence"/>
</dbReference>
<comment type="similarity">
    <text evidence="1">Belongs to the ABC-2 integral membrane protein family.</text>
</comment>
<dbReference type="GO" id="GO:0015920">
    <property type="term" value="P:lipopolysaccharide transport"/>
    <property type="evidence" value="ECO:0007669"/>
    <property type="project" value="TreeGrafter"/>
</dbReference>
<name>A0A418IC64_9STAP</name>
<keyword evidence="3" id="KW-0472">Membrane</keyword>
<dbReference type="PANTHER" id="PTHR30413">
    <property type="entry name" value="INNER MEMBRANE TRANSPORT PERMEASE"/>
    <property type="match status" value="1"/>
</dbReference>
<dbReference type="InterPro" id="IPR047817">
    <property type="entry name" value="ABC2_TM_bact-type"/>
</dbReference>
<keyword evidence="3" id="KW-1133">Transmembrane helix</keyword>
<evidence type="ECO:0000259" key="4">
    <source>
        <dbReference type="PROSITE" id="PS51012"/>
    </source>
</evidence>
<sequence>MNAMWFVLKEQLKNLYLIKRLADFQLRISNHNNYLGVAWEIINPAMQIAVYWFVFGLGLRNNSMHDGIPFIYWLIVGISMWFFVNQGVLEGTKSIASKYNQVAKMKFPLSIIPSYIVFSRFYGHLGLLMIVLILCFFGGYYPSIYSLQLLIYVPYALILTIVISLLTSTLGVLIRDTQMVVQSLMRIIFFVSSILYAPKNEIVITVMKLNPIYFLAEGYRAAVLHHEWYFIEHWHLTLYNLALVVILFIIGAILHMRYRDHFADFM</sequence>
<gene>
    <name evidence="5" type="ORF">BU112_13200</name>
</gene>
<organism evidence="5 6">
    <name type="scientific">Staphylococcus shinii</name>
    <dbReference type="NCBI Taxonomy" id="2912228"/>
    <lineage>
        <taxon>Bacteria</taxon>
        <taxon>Bacillati</taxon>
        <taxon>Bacillota</taxon>
        <taxon>Bacilli</taxon>
        <taxon>Bacillales</taxon>
        <taxon>Staphylococcaceae</taxon>
        <taxon>Staphylococcus</taxon>
    </lineage>
</organism>
<evidence type="ECO:0000313" key="6">
    <source>
        <dbReference type="Proteomes" id="UP000286317"/>
    </source>
</evidence>
<dbReference type="PANTHER" id="PTHR30413:SF10">
    <property type="entry name" value="CAPSULE POLYSACCHARIDE EXPORT INNER-MEMBRANE PROTEIN CTRC"/>
    <property type="match status" value="1"/>
</dbReference>
<evidence type="ECO:0000256" key="1">
    <source>
        <dbReference type="ARBA" id="ARBA00007783"/>
    </source>
</evidence>
<keyword evidence="3" id="KW-0812">Transmembrane</keyword>
<comment type="caution">
    <text evidence="5">The sequence shown here is derived from an EMBL/GenBank/DDBJ whole genome shotgun (WGS) entry which is preliminary data.</text>
</comment>
<feature type="transmembrane region" description="Helical" evidence="3">
    <location>
        <begin position="121"/>
        <end position="142"/>
    </location>
</feature>
<evidence type="ECO:0000256" key="3">
    <source>
        <dbReference type="SAM" id="Phobius"/>
    </source>
</evidence>
<dbReference type="OrthoDB" id="9794365at2"/>